<evidence type="ECO:0000313" key="4">
    <source>
        <dbReference type="EMBL" id="CAF9943629.1"/>
    </source>
</evidence>
<dbReference type="Pfam" id="PF00498">
    <property type="entry name" value="FHA"/>
    <property type="match status" value="1"/>
</dbReference>
<feature type="compositionally biased region" description="Acidic residues" evidence="1">
    <location>
        <begin position="192"/>
        <end position="205"/>
    </location>
</feature>
<dbReference type="SMART" id="SM00240">
    <property type="entry name" value="FHA"/>
    <property type="match status" value="1"/>
</dbReference>
<keyword evidence="5" id="KW-1185">Reference proteome</keyword>
<feature type="compositionally biased region" description="Polar residues" evidence="1">
    <location>
        <begin position="179"/>
        <end position="191"/>
    </location>
</feature>
<dbReference type="PANTHER" id="PTHR23308">
    <property type="entry name" value="NUCLEAR INHIBITOR OF PROTEIN PHOSPHATASE-1"/>
    <property type="match status" value="1"/>
</dbReference>
<dbReference type="InterPro" id="IPR000253">
    <property type="entry name" value="FHA_dom"/>
</dbReference>
<evidence type="ECO:0000256" key="2">
    <source>
        <dbReference type="SAM" id="Phobius"/>
    </source>
</evidence>
<feature type="compositionally biased region" description="Polar residues" evidence="1">
    <location>
        <begin position="576"/>
        <end position="588"/>
    </location>
</feature>
<keyword evidence="2" id="KW-1133">Transmembrane helix</keyword>
<dbReference type="OrthoDB" id="4096268at2759"/>
<dbReference type="AlphaFoldDB" id="A0A8H3JAG3"/>
<dbReference type="EMBL" id="CAJPDR010001145">
    <property type="protein sequence ID" value="CAF9943629.1"/>
    <property type="molecule type" value="Genomic_DNA"/>
</dbReference>
<feature type="region of interest" description="Disordered" evidence="1">
    <location>
        <begin position="161"/>
        <end position="250"/>
    </location>
</feature>
<protein>
    <recommendedName>
        <fullName evidence="3">FHA domain-containing protein</fullName>
    </recommendedName>
</protein>
<accession>A0A8H3JAG3</accession>
<feature type="compositionally biased region" description="Basic and acidic residues" evidence="1">
    <location>
        <begin position="164"/>
        <end position="173"/>
    </location>
</feature>
<gene>
    <name evidence="4" type="ORF">ALECFALPRED_000807</name>
</gene>
<feature type="transmembrane region" description="Helical" evidence="2">
    <location>
        <begin position="787"/>
        <end position="809"/>
    </location>
</feature>
<evidence type="ECO:0000256" key="1">
    <source>
        <dbReference type="SAM" id="MobiDB-lite"/>
    </source>
</evidence>
<dbReference type="PROSITE" id="PS50006">
    <property type="entry name" value="FHA_DOMAIN"/>
    <property type="match status" value="1"/>
</dbReference>
<keyword evidence="2" id="KW-0472">Membrane</keyword>
<evidence type="ECO:0000313" key="5">
    <source>
        <dbReference type="Proteomes" id="UP000664203"/>
    </source>
</evidence>
<organism evidence="4 5">
    <name type="scientific">Alectoria fallacina</name>
    <dbReference type="NCBI Taxonomy" id="1903189"/>
    <lineage>
        <taxon>Eukaryota</taxon>
        <taxon>Fungi</taxon>
        <taxon>Dikarya</taxon>
        <taxon>Ascomycota</taxon>
        <taxon>Pezizomycotina</taxon>
        <taxon>Lecanoromycetes</taxon>
        <taxon>OSLEUM clade</taxon>
        <taxon>Lecanoromycetidae</taxon>
        <taxon>Lecanorales</taxon>
        <taxon>Lecanorineae</taxon>
        <taxon>Parmeliaceae</taxon>
        <taxon>Alectoria</taxon>
    </lineage>
</organism>
<evidence type="ECO:0000259" key="3">
    <source>
        <dbReference type="PROSITE" id="PS50006"/>
    </source>
</evidence>
<keyword evidence="2" id="KW-0812">Transmembrane</keyword>
<dbReference type="Gene3D" id="2.60.200.20">
    <property type="match status" value="1"/>
</dbReference>
<reference evidence="4" key="1">
    <citation type="submission" date="2021-03" db="EMBL/GenBank/DDBJ databases">
        <authorList>
            <person name="Tagirdzhanova G."/>
        </authorList>
    </citation>
    <scope>NUCLEOTIDE SEQUENCE</scope>
</reference>
<name>A0A8H3JAG3_9LECA</name>
<dbReference type="InterPro" id="IPR050923">
    <property type="entry name" value="Cell_Proc_Reg/RNA_Proc"/>
</dbReference>
<dbReference type="Proteomes" id="UP000664203">
    <property type="component" value="Unassembled WGS sequence"/>
</dbReference>
<comment type="caution">
    <text evidence="4">The sequence shown here is derived from an EMBL/GenBank/DDBJ whole genome shotgun (WGS) entry which is preliminary data.</text>
</comment>
<dbReference type="SUPFAM" id="SSF49879">
    <property type="entry name" value="SMAD/FHA domain"/>
    <property type="match status" value="1"/>
</dbReference>
<proteinExistence type="predicted"/>
<feature type="domain" description="FHA" evidence="3">
    <location>
        <begin position="31"/>
        <end position="92"/>
    </location>
</feature>
<feature type="region of interest" description="Disordered" evidence="1">
    <location>
        <begin position="569"/>
        <end position="588"/>
    </location>
</feature>
<feature type="region of interest" description="Disordered" evidence="1">
    <location>
        <begin position="472"/>
        <end position="513"/>
    </location>
</feature>
<dbReference type="InterPro" id="IPR008984">
    <property type="entry name" value="SMAD_FHA_dom_sf"/>
</dbReference>
<sequence length="825" mass="89876">MAEVKITLIPLGQDEKQNHRIIAITSANLSVSVGRASKNPNKGLLAASDNAWFDYPILSRTHAKFTASPNQQEIYLQDCGSTHGTYIDKQRLKAGVEFPVADGEVITFGQRVTSGAVTYPAKDFRVHSKWESRSDRHDSFSTTITGTQRLINTASISRPAFTNDFDHSSEPSREGSVQIIESNRHTFSVPSSDDEADTEDEEEDVQIASSVQGDEEEVSAATTPDRQAVGKAYDDAEGEGEGSKTRIAPIETRGLNLKGPRLQDLLTKSTKDGTSQENPIHLEGVCTNIIDVNTESEDDGPDVLPFYESTKANQPTRSRVWDEPPVARQPCTVTMPTMMTVAEKQSDRDSEIQRRHIVPETQANMANGNDARRHEPRNVVAKSTAGPTECFDSEDDDGFDYDHEFLSDEDLDPFSEPTVFNDGKFKTTKPKVTVQAGSDTQPYRTLTPPLDEFRPARLGHLSVSDAIDVSQPAEPSSAWAQRAPSPSDAALARKASDPKTSLSRDIFDNFPVPQWPAAPKTTYSHSTEHAVDHAASCEEPIGAFPWPELQSPEPRSYDQGPFSCQSKVVVPASHSPKPNNVKNQSKKATVTWAEPHEEKDNKIMNADRFAQTGKQTSKITIPSLVENYLAENPRSFRRRSTATYWSNDVEDAPNAVQTSSPRTRTSGYKRTFAEANPVISSSPLEEELLGTRPGSHVDPTDVMWEAGEDIRSQRYLGIVDGDTPLPDAQPREIMFQTPIAPMSQDSVAEPAVGSASITSTVQGEDVEGPARKKVRTSSTSSGGIGKFVMGVGVGFLGAAAAAVAFVATIPATVYEEALREVGNAG</sequence>
<feature type="region of interest" description="Disordered" evidence="1">
    <location>
        <begin position="758"/>
        <end position="781"/>
    </location>
</feature>